<sequence>MINRMRIFSLSCLMAYGLAGMAHAQTFSDSFAGFGSNNKEPIEIEATNLQVRDKDKSAIFSGNVVVTQGETKLETQRLIVFYAGSMANGTADGQAVQQSISRLEAKGKVLISSKDQVATGDDASFDMDKQVVVMTGKRVVLSQGPNVIVGKRLVINLETGKANLDSSETGGNTGRVRMLLQPNSLENKN</sequence>
<name>A0A1I3VZC8_9HYPH</name>
<evidence type="ECO:0000313" key="7">
    <source>
        <dbReference type="Proteomes" id="UP000199598"/>
    </source>
</evidence>
<feature type="chain" id="PRO_5046766827" evidence="4">
    <location>
        <begin position="25"/>
        <end position="189"/>
    </location>
</feature>
<keyword evidence="2 4" id="KW-0732">Signal</keyword>
<dbReference type="PANTHER" id="PTHR36504:SF1">
    <property type="entry name" value="LIPOPOLYSACCHARIDE EXPORT SYSTEM PROTEIN LPTA"/>
    <property type="match status" value="1"/>
</dbReference>
<organism evidence="6 7">
    <name type="scientific">Pseudovibrio ascidiaceicola</name>
    <dbReference type="NCBI Taxonomy" id="285279"/>
    <lineage>
        <taxon>Bacteria</taxon>
        <taxon>Pseudomonadati</taxon>
        <taxon>Pseudomonadota</taxon>
        <taxon>Alphaproteobacteria</taxon>
        <taxon>Hyphomicrobiales</taxon>
        <taxon>Stappiaceae</taxon>
        <taxon>Pseudovibrio</taxon>
    </lineage>
</organism>
<protein>
    <submittedName>
        <fullName evidence="6">Lipopolysaccharide export system protein LptA</fullName>
    </submittedName>
</protein>
<accession>A0A1I3VZC8</accession>
<evidence type="ECO:0000313" key="6">
    <source>
        <dbReference type="EMBL" id="SFJ99531.1"/>
    </source>
</evidence>
<evidence type="ECO:0000256" key="4">
    <source>
        <dbReference type="SAM" id="SignalP"/>
    </source>
</evidence>
<dbReference type="Proteomes" id="UP000199598">
    <property type="component" value="Unassembled WGS sequence"/>
</dbReference>
<feature type="domain" description="Organic solvent tolerance-like N-terminal" evidence="5">
    <location>
        <begin position="43"/>
        <end position="160"/>
    </location>
</feature>
<dbReference type="InterPro" id="IPR005653">
    <property type="entry name" value="OstA-like_N"/>
</dbReference>
<dbReference type="NCBIfam" id="TIGR03002">
    <property type="entry name" value="outer_YhbN_LptA"/>
    <property type="match status" value="1"/>
</dbReference>
<dbReference type="PANTHER" id="PTHR36504">
    <property type="entry name" value="LIPOPOLYSACCHARIDE EXPORT SYSTEM PROTEIN LPTA"/>
    <property type="match status" value="1"/>
</dbReference>
<comment type="caution">
    <text evidence="6">The sequence shown here is derived from an EMBL/GenBank/DDBJ whole genome shotgun (WGS) entry which is preliminary data.</text>
</comment>
<dbReference type="InterPro" id="IPR014340">
    <property type="entry name" value="LptA"/>
</dbReference>
<dbReference type="InterPro" id="IPR052037">
    <property type="entry name" value="LPS_export_LptA"/>
</dbReference>
<gene>
    <name evidence="6" type="ORF">SAMN04488518_101664</name>
</gene>
<dbReference type="EMBL" id="FOSK01000001">
    <property type="protein sequence ID" value="SFJ99531.1"/>
    <property type="molecule type" value="Genomic_DNA"/>
</dbReference>
<evidence type="ECO:0000259" key="5">
    <source>
        <dbReference type="Pfam" id="PF03968"/>
    </source>
</evidence>
<feature type="signal peptide" evidence="4">
    <location>
        <begin position="1"/>
        <end position="24"/>
    </location>
</feature>
<evidence type="ECO:0000256" key="3">
    <source>
        <dbReference type="ARBA" id="ARBA00022764"/>
    </source>
</evidence>
<dbReference type="Gene3D" id="2.60.450.10">
    <property type="entry name" value="Lipopolysaccharide (LPS) transport protein A like domain"/>
    <property type="match status" value="1"/>
</dbReference>
<evidence type="ECO:0000256" key="1">
    <source>
        <dbReference type="ARBA" id="ARBA00022448"/>
    </source>
</evidence>
<reference evidence="6 7" key="1">
    <citation type="submission" date="2016-10" db="EMBL/GenBank/DDBJ databases">
        <authorList>
            <person name="Varghese N."/>
            <person name="Submissions S."/>
        </authorList>
    </citation>
    <scope>NUCLEOTIDE SEQUENCE [LARGE SCALE GENOMIC DNA]</scope>
    <source>
        <strain evidence="6 7">DSM 16392</strain>
    </source>
</reference>
<keyword evidence="3" id="KW-0574">Periplasm</keyword>
<evidence type="ECO:0000256" key="2">
    <source>
        <dbReference type="ARBA" id="ARBA00022729"/>
    </source>
</evidence>
<keyword evidence="1" id="KW-0813">Transport</keyword>
<proteinExistence type="predicted"/>
<dbReference type="Pfam" id="PF03968">
    <property type="entry name" value="LptD_N"/>
    <property type="match status" value="1"/>
</dbReference>
<keyword evidence="7" id="KW-1185">Reference proteome</keyword>